<protein>
    <submittedName>
        <fullName evidence="1">Uncharacterized protein</fullName>
    </submittedName>
</protein>
<accession>A0A0F9LH24</accession>
<organism evidence="1">
    <name type="scientific">marine sediment metagenome</name>
    <dbReference type="NCBI Taxonomy" id="412755"/>
    <lineage>
        <taxon>unclassified sequences</taxon>
        <taxon>metagenomes</taxon>
        <taxon>ecological metagenomes</taxon>
    </lineage>
</organism>
<comment type="caution">
    <text evidence="1">The sequence shown here is derived from an EMBL/GenBank/DDBJ whole genome shotgun (WGS) entry which is preliminary data.</text>
</comment>
<dbReference type="AlphaFoldDB" id="A0A0F9LH24"/>
<sequence>MPFSILHCDYCLEEINDAFGRDAELIAEEHEKNCPVKLGYGKCRCGCKDGWRTYKGEKVACLVCVPGGRFPGIPWGTQVIASVNDEKPPLHLEICTMNSQRKGLDEGGEEKGNG</sequence>
<reference evidence="1" key="1">
    <citation type="journal article" date="2015" name="Nature">
        <title>Complex archaea that bridge the gap between prokaryotes and eukaryotes.</title>
        <authorList>
            <person name="Spang A."/>
            <person name="Saw J.H."/>
            <person name="Jorgensen S.L."/>
            <person name="Zaremba-Niedzwiedzka K."/>
            <person name="Martijn J."/>
            <person name="Lind A.E."/>
            <person name="van Eijk R."/>
            <person name="Schleper C."/>
            <person name="Guy L."/>
            <person name="Ettema T.J."/>
        </authorList>
    </citation>
    <scope>NUCLEOTIDE SEQUENCE</scope>
</reference>
<proteinExistence type="predicted"/>
<name>A0A0F9LH24_9ZZZZ</name>
<dbReference type="EMBL" id="LAZR01011072">
    <property type="protein sequence ID" value="KKM63575.1"/>
    <property type="molecule type" value="Genomic_DNA"/>
</dbReference>
<evidence type="ECO:0000313" key="1">
    <source>
        <dbReference type="EMBL" id="KKM63575.1"/>
    </source>
</evidence>
<gene>
    <name evidence="1" type="ORF">LCGC14_1510200</name>
</gene>